<dbReference type="PANTHER" id="PTHR47027">
    <property type="entry name" value="REVERSE TRANSCRIPTASE DOMAIN-CONTAINING PROTEIN"/>
    <property type="match status" value="1"/>
</dbReference>
<accession>E1ZJI0</accession>
<dbReference type="InterPro" id="IPR000477">
    <property type="entry name" value="RT_dom"/>
</dbReference>
<dbReference type="Proteomes" id="UP000008141">
    <property type="component" value="Unassembled WGS sequence"/>
</dbReference>
<reference evidence="2 3" key="1">
    <citation type="journal article" date="2010" name="Plant Cell">
        <title>The Chlorella variabilis NC64A genome reveals adaptation to photosymbiosis, coevolution with viruses, and cryptic sex.</title>
        <authorList>
            <person name="Blanc G."/>
            <person name="Duncan G."/>
            <person name="Agarkova I."/>
            <person name="Borodovsky M."/>
            <person name="Gurnon J."/>
            <person name="Kuo A."/>
            <person name="Lindquist E."/>
            <person name="Lucas S."/>
            <person name="Pangilinan J."/>
            <person name="Polle J."/>
            <person name="Salamov A."/>
            <person name="Terry A."/>
            <person name="Yamada T."/>
            <person name="Dunigan D.D."/>
            <person name="Grigoriev I.V."/>
            <person name="Claverie J.M."/>
            <person name="Van Etten J.L."/>
        </authorList>
    </citation>
    <scope>NUCLEOTIDE SEQUENCE [LARGE SCALE GENOMIC DNA]</scope>
    <source>
        <strain evidence="2 3">NC64A</strain>
    </source>
</reference>
<feature type="domain" description="Reverse transcriptase" evidence="1">
    <location>
        <begin position="1"/>
        <end position="71"/>
    </location>
</feature>
<dbReference type="RefSeq" id="XP_005846096.1">
    <property type="nucleotide sequence ID" value="XM_005846034.1"/>
</dbReference>
<dbReference type="PANTHER" id="PTHR47027:SF20">
    <property type="entry name" value="REVERSE TRANSCRIPTASE-LIKE PROTEIN WITH RNA-DIRECTED DNA POLYMERASE DOMAIN"/>
    <property type="match status" value="1"/>
</dbReference>
<dbReference type="PROSITE" id="PS50878">
    <property type="entry name" value="RT_POL"/>
    <property type="match status" value="1"/>
</dbReference>
<dbReference type="KEGG" id="cvr:CHLNCDRAFT_135985"/>
<dbReference type="EMBL" id="GL433849">
    <property type="protein sequence ID" value="EFN53994.1"/>
    <property type="molecule type" value="Genomic_DNA"/>
</dbReference>
<name>E1ZJI0_CHLVA</name>
<dbReference type="eggNOG" id="ENOG502SC02">
    <property type="taxonomic scope" value="Eukaryota"/>
</dbReference>
<proteinExistence type="predicted"/>
<evidence type="ECO:0000313" key="3">
    <source>
        <dbReference type="Proteomes" id="UP000008141"/>
    </source>
</evidence>
<dbReference type="OrthoDB" id="2968572at2759"/>
<protein>
    <recommendedName>
        <fullName evidence="1">Reverse transcriptase domain-containing protein</fullName>
    </recommendedName>
</protein>
<organism evidence="3">
    <name type="scientific">Chlorella variabilis</name>
    <name type="common">Green alga</name>
    <dbReference type="NCBI Taxonomy" id="554065"/>
    <lineage>
        <taxon>Eukaryota</taxon>
        <taxon>Viridiplantae</taxon>
        <taxon>Chlorophyta</taxon>
        <taxon>core chlorophytes</taxon>
        <taxon>Trebouxiophyceae</taxon>
        <taxon>Chlorellales</taxon>
        <taxon>Chlorellaceae</taxon>
        <taxon>Chlorella clade</taxon>
        <taxon>Chlorella</taxon>
    </lineage>
</organism>
<gene>
    <name evidence="2" type="ORF">CHLNCDRAFT_135985</name>
</gene>
<sequence>MAECVPPLFYADDQALLATTPAGLRFQLGYLESYCAAWGLTVNTKKTQVVVYTTGRAAATEERFRYGGNEVETVPTFRYLGVHLHCRQAFASAASYRAEAGRRAMHLLRRRLAENGLQDPLLSMRAFKSYVLPTLSYGAEIWAPQLILQGRTACERVQLEYLRGLLGVRDSTPALIVLAETGQLPLPAYWTLQVARFVSNLQLWAASGAAATEERFRYGGNEVETVPTFRYLGVHLHCRQAFASAASYRAEAGRRAMHLLRRRLAENGLQDPLLSMRAFKSYVLPTLSYGAEIWAPQLILQGRTACERVQLEYLRGLLGVRDSTPALIVLAETGQLPLPAYWTLQVARFVSNLQAMGGERVARLAMLDSVALAADTDTGLPLARQPWAAQVSRVLAAAGAPCDLTADEGVAIPELAEALLERHVASYTHASVKVQRYIEDVWGGSISAEAYTPASFLCDVPERRRRVRLAQWRTGSHWMAEETGRWQRLDRTQRPCPHCQAPLEDVRHAVYDCPLYAGLREEYAGRG</sequence>
<dbReference type="GeneID" id="17353307"/>
<keyword evidence="3" id="KW-1185">Reference proteome</keyword>
<dbReference type="AlphaFoldDB" id="E1ZJI0"/>
<dbReference type="InParanoid" id="E1ZJI0"/>
<evidence type="ECO:0000313" key="2">
    <source>
        <dbReference type="EMBL" id="EFN53994.1"/>
    </source>
</evidence>
<evidence type="ECO:0000259" key="1">
    <source>
        <dbReference type="PROSITE" id="PS50878"/>
    </source>
</evidence>